<name>A0A7J9LJV9_GOSSC</name>
<dbReference type="AlphaFoldDB" id="A0A7J9LJV9"/>
<sequence length="119" mass="13739">MLQISDLSEKEAFFSFTDRLKPWAKQELQRRGVQELTNAMMVAESIVELAPRRDRFESSKPNRRGNGGYHEEDEEGQSMRATVVAAMVIIENHEIGSEDLIARKKRGESYYATFVRDRT</sequence>
<reference evidence="2 3" key="1">
    <citation type="journal article" date="2019" name="Genome Biol. Evol.">
        <title>Insights into the evolution of the New World diploid cottons (Gossypium, subgenus Houzingenia) based on genome sequencing.</title>
        <authorList>
            <person name="Grover C.E."/>
            <person name="Arick M.A. 2nd"/>
            <person name="Thrash A."/>
            <person name="Conover J.L."/>
            <person name="Sanders W.S."/>
            <person name="Peterson D.G."/>
            <person name="Frelichowski J.E."/>
            <person name="Scheffler J.A."/>
            <person name="Scheffler B.E."/>
            <person name="Wendel J.F."/>
        </authorList>
    </citation>
    <scope>NUCLEOTIDE SEQUENCE [LARGE SCALE GENOMIC DNA]</scope>
    <source>
        <strain evidence="2">1</strain>
        <tissue evidence="2">Leaf</tissue>
    </source>
</reference>
<comment type="caution">
    <text evidence="2">The sequence shown here is derived from an EMBL/GenBank/DDBJ whole genome shotgun (WGS) entry which is preliminary data.</text>
</comment>
<dbReference type="EMBL" id="JABFAF010000007">
    <property type="protein sequence ID" value="MBA0859040.1"/>
    <property type="molecule type" value="Genomic_DNA"/>
</dbReference>
<accession>A0A7J9LJV9</accession>
<keyword evidence="3" id="KW-1185">Reference proteome</keyword>
<evidence type="ECO:0000256" key="1">
    <source>
        <dbReference type="SAM" id="MobiDB-lite"/>
    </source>
</evidence>
<dbReference type="OrthoDB" id="994996at2759"/>
<evidence type="ECO:0000313" key="2">
    <source>
        <dbReference type="EMBL" id="MBA0859040.1"/>
    </source>
</evidence>
<evidence type="ECO:0000313" key="3">
    <source>
        <dbReference type="Proteomes" id="UP000593576"/>
    </source>
</evidence>
<gene>
    <name evidence="2" type="ORF">Goshw_002703</name>
</gene>
<feature type="region of interest" description="Disordered" evidence="1">
    <location>
        <begin position="52"/>
        <end position="78"/>
    </location>
</feature>
<organism evidence="2 3">
    <name type="scientific">Gossypium schwendimanii</name>
    <name type="common">Cotton</name>
    <dbReference type="NCBI Taxonomy" id="34291"/>
    <lineage>
        <taxon>Eukaryota</taxon>
        <taxon>Viridiplantae</taxon>
        <taxon>Streptophyta</taxon>
        <taxon>Embryophyta</taxon>
        <taxon>Tracheophyta</taxon>
        <taxon>Spermatophyta</taxon>
        <taxon>Magnoliopsida</taxon>
        <taxon>eudicotyledons</taxon>
        <taxon>Gunneridae</taxon>
        <taxon>Pentapetalae</taxon>
        <taxon>rosids</taxon>
        <taxon>malvids</taxon>
        <taxon>Malvales</taxon>
        <taxon>Malvaceae</taxon>
        <taxon>Malvoideae</taxon>
        <taxon>Gossypium</taxon>
    </lineage>
</organism>
<protein>
    <submittedName>
        <fullName evidence="2">Uncharacterized protein</fullName>
    </submittedName>
</protein>
<dbReference type="Proteomes" id="UP000593576">
    <property type="component" value="Unassembled WGS sequence"/>
</dbReference>
<proteinExistence type="predicted"/>